<gene>
    <name evidence="4" type="primary">LOC120034399</name>
</gene>
<feature type="region of interest" description="Disordered" evidence="1">
    <location>
        <begin position="1"/>
        <end position="59"/>
    </location>
</feature>
<feature type="domain" description="Myb/SANT-like DNA-binding" evidence="2">
    <location>
        <begin position="99"/>
        <end position="184"/>
    </location>
</feature>
<organism evidence="3 4">
    <name type="scientific">Salvelinus namaycush</name>
    <name type="common">Lake trout</name>
    <name type="synonym">Salmo namaycush</name>
    <dbReference type="NCBI Taxonomy" id="8040"/>
    <lineage>
        <taxon>Eukaryota</taxon>
        <taxon>Metazoa</taxon>
        <taxon>Chordata</taxon>
        <taxon>Craniata</taxon>
        <taxon>Vertebrata</taxon>
        <taxon>Euteleostomi</taxon>
        <taxon>Actinopterygii</taxon>
        <taxon>Neopterygii</taxon>
        <taxon>Teleostei</taxon>
        <taxon>Protacanthopterygii</taxon>
        <taxon>Salmoniformes</taxon>
        <taxon>Salmonidae</taxon>
        <taxon>Salmoninae</taxon>
        <taxon>Salvelinus</taxon>
    </lineage>
</organism>
<feature type="compositionally biased region" description="Basic and acidic residues" evidence="1">
    <location>
        <begin position="29"/>
        <end position="40"/>
    </location>
</feature>
<sequence length="417" mass="46609">MSLNITVKSEDSESFDEEDESSSLLSGKRASESAARHDISPGEGSPIEDHAGYSTQHGRLATKTTSKPIVLYGKTILKIAPAAVMTLPTPRPPPQVSPEFSYQAIVYLIEAVGRRWSLYGTRERSQLFQSVQKELEEQGHCLPVEKIRRKWNNLIVTYKRVKYRGRETGQARTSWEYFEMMDAMLGDTIGAETTSSPTLVTSIPKVNVATETAKTEQKPLLPHGNLITACTRTLTLVPSSLPLHTPVPSTLPLYTFVRSLPPPVRSSLPLPTPLDTPSPRIANNTDPLQPNPSPAPVAQHPASRHIPSNLSHVHLRRKKRRRFSSKGFSIASLLAQQQKRAEEGTSLLQEFLRRQEGQAKEEQGHRSRTEARGRRRERREARMAESLGRMATALELLSSKQDTVIALLQRLAERDRK</sequence>
<dbReference type="InterPro" id="IPR044822">
    <property type="entry name" value="Myb_DNA-bind_4"/>
</dbReference>
<evidence type="ECO:0000256" key="1">
    <source>
        <dbReference type="SAM" id="MobiDB-lite"/>
    </source>
</evidence>
<keyword evidence="3" id="KW-1185">Reference proteome</keyword>
<evidence type="ECO:0000313" key="4">
    <source>
        <dbReference type="RefSeq" id="XP_038836874.1"/>
    </source>
</evidence>
<dbReference type="PANTHER" id="PTHR47595">
    <property type="entry name" value="HEAT SHOCK 70 KDA PROTEIN 14"/>
    <property type="match status" value="1"/>
</dbReference>
<reference evidence="4" key="1">
    <citation type="submission" date="2025-08" db="UniProtKB">
        <authorList>
            <consortium name="RefSeq"/>
        </authorList>
    </citation>
    <scope>IDENTIFICATION</scope>
    <source>
        <tissue evidence="4">White muscle</tissue>
    </source>
</reference>
<feature type="compositionally biased region" description="Basic residues" evidence="1">
    <location>
        <begin position="313"/>
        <end position="322"/>
    </location>
</feature>
<proteinExistence type="predicted"/>
<evidence type="ECO:0000313" key="3">
    <source>
        <dbReference type="Proteomes" id="UP000808372"/>
    </source>
</evidence>
<dbReference type="AlphaFoldDB" id="A0A8U0U1G1"/>
<feature type="compositionally biased region" description="Acidic residues" evidence="1">
    <location>
        <begin position="12"/>
        <end position="21"/>
    </location>
</feature>
<dbReference type="RefSeq" id="XP_038836874.1">
    <property type="nucleotide sequence ID" value="XM_038980946.1"/>
</dbReference>
<dbReference type="PANTHER" id="PTHR47595:SF1">
    <property type="entry name" value="MYB_SANT-LIKE DNA-BINDING DOMAIN-CONTAINING PROTEIN"/>
    <property type="match status" value="1"/>
</dbReference>
<dbReference type="GeneID" id="120034399"/>
<name>A0A8U0U1G1_SALNM</name>
<accession>A0A8U0U1G1</accession>
<dbReference type="Proteomes" id="UP000808372">
    <property type="component" value="Chromosome 3"/>
</dbReference>
<protein>
    <submittedName>
        <fullName evidence="4">Uncharacterized protein LOC120034399 isoform X2</fullName>
    </submittedName>
</protein>
<dbReference type="Pfam" id="PF13837">
    <property type="entry name" value="Myb_DNA-bind_4"/>
    <property type="match status" value="1"/>
</dbReference>
<feature type="compositionally biased region" description="Pro residues" evidence="1">
    <location>
        <begin position="264"/>
        <end position="276"/>
    </location>
</feature>
<evidence type="ECO:0000259" key="2">
    <source>
        <dbReference type="Pfam" id="PF13837"/>
    </source>
</evidence>
<feature type="region of interest" description="Disordered" evidence="1">
    <location>
        <begin position="264"/>
        <end position="322"/>
    </location>
</feature>
<feature type="region of interest" description="Disordered" evidence="1">
    <location>
        <begin position="354"/>
        <end position="382"/>
    </location>
</feature>
<dbReference type="Gene3D" id="1.10.10.60">
    <property type="entry name" value="Homeodomain-like"/>
    <property type="match status" value="1"/>
</dbReference>